<comment type="caution">
    <text evidence="1">The sequence shown here is derived from an EMBL/GenBank/DDBJ whole genome shotgun (WGS) entry which is preliminary data.</text>
</comment>
<keyword evidence="2" id="KW-1185">Reference proteome</keyword>
<reference evidence="1 2" key="1">
    <citation type="submission" date="2021-08" db="EMBL/GenBank/DDBJ databases">
        <authorList>
            <person name="Peeters C."/>
        </authorList>
    </citation>
    <scope>NUCLEOTIDE SEQUENCE [LARGE SCALE GENOMIC DNA]</scope>
    <source>
        <strain evidence="1 2">LMG 32289</strain>
    </source>
</reference>
<name>A0ABN7ZG39_9BURK</name>
<organism evidence="1 2">
    <name type="scientific">Cupriavidus pampae</name>
    <dbReference type="NCBI Taxonomy" id="659251"/>
    <lineage>
        <taxon>Bacteria</taxon>
        <taxon>Pseudomonadati</taxon>
        <taxon>Pseudomonadota</taxon>
        <taxon>Betaproteobacteria</taxon>
        <taxon>Burkholderiales</taxon>
        <taxon>Burkholderiaceae</taxon>
        <taxon>Cupriavidus</taxon>
    </lineage>
</organism>
<accession>A0ABN7ZG39</accession>
<proteinExistence type="predicted"/>
<gene>
    <name evidence="1" type="ORF">LMG32289_05602</name>
</gene>
<sequence>MSVTEELLTAHPMDPIASEVEADGRVNHFAPEPAPRDAASPMARRAYSALRIMAALIKAVVVHPGSDSSDAKIVEATNELLQDAHVLTDTMVEFAGLDRTRPADAEMLNSLSTQSAEIAALNWRLAYATGKAKIPAPLISDMIQTALDKVRQAPEPDLQPSQLDLVTAQRVALLSIVPDLQTQAVHSFDYFVPDVETLVQKGLNAVLEMTEYAVERLRADLDNEDACVTIARALIPEMGAIYVTNYRHNAKKDVESLRTMDHVARHRRIHEHRFTGLPTEHIDESFRRLARRMVDMIIEAVPATPSPYLSAQRAAKAGAMLDRSHL</sequence>
<protein>
    <submittedName>
        <fullName evidence="1">Uncharacterized protein</fullName>
    </submittedName>
</protein>
<dbReference type="EMBL" id="CAJZAG010000012">
    <property type="protein sequence ID" value="CAG9184383.1"/>
    <property type="molecule type" value="Genomic_DNA"/>
</dbReference>
<evidence type="ECO:0000313" key="1">
    <source>
        <dbReference type="EMBL" id="CAG9184383.1"/>
    </source>
</evidence>
<evidence type="ECO:0000313" key="2">
    <source>
        <dbReference type="Proteomes" id="UP000706525"/>
    </source>
</evidence>
<dbReference type="Proteomes" id="UP000706525">
    <property type="component" value="Unassembled WGS sequence"/>
</dbReference>
<dbReference type="RefSeq" id="WP_223994279.1">
    <property type="nucleotide sequence ID" value="NZ_CAJZAG010000012.1"/>
</dbReference>